<organism evidence="3">
    <name type="scientific">Rodentolepis nana</name>
    <name type="common">Dwarf tapeworm</name>
    <name type="synonym">Hymenolepis nana</name>
    <dbReference type="NCBI Taxonomy" id="102285"/>
    <lineage>
        <taxon>Eukaryota</taxon>
        <taxon>Metazoa</taxon>
        <taxon>Spiralia</taxon>
        <taxon>Lophotrochozoa</taxon>
        <taxon>Platyhelminthes</taxon>
        <taxon>Cestoda</taxon>
        <taxon>Eucestoda</taxon>
        <taxon>Cyclophyllidea</taxon>
        <taxon>Hymenolepididae</taxon>
        <taxon>Rodentolepis</taxon>
    </lineage>
</organism>
<evidence type="ECO:0000313" key="3">
    <source>
        <dbReference type="WBParaSite" id="HNAJ_0000289501-mRNA-1"/>
    </source>
</evidence>
<dbReference type="EMBL" id="UZAE01001546">
    <property type="protein sequence ID" value="VDN98753.1"/>
    <property type="molecule type" value="Genomic_DNA"/>
</dbReference>
<name>A0A0R3T757_RODNA</name>
<dbReference type="AlphaFoldDB" id="A0A0R3T757"/>
<protein>
    <submittedName>
        <fullName evidence="1 3">Uncharacterized protein</fullName>
    </submittedName>
</protein>
<evidence type="ECO:0000313" key="2">
    <source>
        <dbReference type="Proteomes" id="UP000278807"/>
    </source>
</evidence>
<sequence>MADIGIDDVLDDSITSAMQRKSNNDRNAVAEAKSAAITTACQSSALPYLSLSRCHLAVIVAVGSGNLTPRQASGGGRLQQLLRIMVVAAVSRRHSAVSPVITNRSLPANTSKPFPTPRLNYGYCVVLTHLTRD</sequence>
<evidence type="ECO:0000313" key="1">
    <source>
        <dbReference type="EMBL" id="VDN98753.1"/>
    </source>
</evidence>
<reference evidence="1 2" key="2">
    <citation type="submission" date="2018-11" db="EMBL/GenBank/DDBJ databases">
        <authorList>
            <consortium name="Pathogen Informatics"/>
        </authorList>
    </citation>
    <scope>NUCLEOTIDE SEQUENCE [LARGE SCALE GENOMIC DNA]</scope>
</reference>
<proteinExistence type="predicted"/>
<dbReference type="Proteomes" id="UP000278807">
    <property type="component" value="Unassembled WGS sequence"/>
</dbReference>
<gene>
    <name evidence="1" type="ORF">HNAJ_LOCUS2894</name>
</gene>
<reference evidence="3" key="1">
    <citation type="submission" date="2017-02" db="UniProtKB">
        <authorList>
            <consortium name="WormBaseParasite"/>
        </authorList>
    </citation>
    <scope>IDENTIFICATION</scope>
</reference>
<accession>A0A0R3T757</accession>
<dbReference type="WBParaSite" id="HNAJ_0000289501-mRNA-1">
    <property type="protein sequence ID" value="HNAJ_0000289501-mRNA-1"/>
    <property type="gene ID" value="HNAJ_0000289501"/>
</dbReference>
<keyword evidence="2" id="KW-1185">Reference proteome</keyword>